<protein>
    <submittedName>
        <fullName evidence="1">Uncharacterized protein</fullName>
    </submittedName>
</protein>
<dbReference type="EMBL" id="JBHFFA010000007">
    <property type="protein sequence ID" value="KAL2611355.1"/>
    <property type="molecule type" value="Genomic_DNA"/>
</dbReference>
<accession>A0ABD1XQZ2</accession>
<sequence>MILGNIFTQKLYTLLVIDVGDRRVMLGYPLRRRDLASAAVRLLSLKASLTEDIRECEDFAGSDLAARYKCTAAAAAIILFDWYIGPQKKLPHGWGDPRGVGFLTSLCRMFYDEFR</sequence>
<name>A0ABD1XQZ2_9MARC</name>
<proteinExistence type="predicted"/>
<dbReference type="Proteomes" id="UP001605036">
    <property type="component" value="Unassembled WGS sequence"/>
</dbReference>
<comment type="caution">
    <text evidence="1">The sequence shown here is derived from an EMBL/GenBank/DDBJ whole genome shotgun (WGS) entry which is preliminary data.</text>
</comment>
<reference evidence="1 2" key="1">
    <citation type="submission" date="2024-09" db="EMBL/GenBank/DDBJ databases">
        <title>Chromosome-scale assembly of Riccia fluitans.</title>
        <authorList>
            <person name="Paukszto L."/>
            <person name="Sawicki J."/>
            <person name="Karawczyk K."/>
            <person name="Piernik-Szablinska J."/>
            <person name="Szczecinska M."/>
            <person name="Mazdziarz M."/>
        </authorList>
    </citation>
    <scope>NUCLEOTIDE SEQUENCE [LARGE SCALE GENOMIC DNA]</scope>
    <source>
        <strain evidence="1">Rf_01</strain>
        <tissue evidence="1">Aerial parts of the thallus</tissue>
    </source>
</reference>
<keyword evidence="2" id="KW-1185">Reference proteome</keyword>
<organism evidence="1 2">
    <name type="scientific">Riccia fluitans</name>
    <dbReference type="NCBI Taxonomy" id="41844"/>
    <lineage>
        <taxon>Eukaryota</taxon>
        <taxon>Viridiplantae</taxon>
        <taxon>Streptophyta</taxon>
        <taxon>Embryophyta</taxon>
        <taxon>Marchantiophyta</taxon>
        <taxon>Marchantiopsida</taxon>
        <taxon>Marchantiidae</taxon>
        <taxon>Marchantiales</taxon>
        <taxon>Ricciaceae</taxon>
        <taxon>Riccia</taxon>
    </lineage>
</organism>
<evidence type="ECO:0000313" key="2">
    <source>
        <dbReference type="Proteomes" id="UP001605036"/>
    </source>
</evidence>
<evidence type="ECO:0000313" key="1">
    <source>
        <dbReference type="EMBL" id="KAL2611355.1"/>
    </source>
</evidence>
<gene>
    <name evidence="1" type="ORF">R1flu_023047</name>
</gene>
<dbReference type="AlphaFoldDB" id="A0ABD1XQZ2"/>